<evidence type="ECO:0000256" key="6">
    <source>
        <dbReference type="ARBA" id="ARBA00022692"/>
    </source>
</evidence>
<evidence type="ECO:0000256" key="4">
    <source>
        <dbReference type="ARBA" id="ARBA00022448"/>
    </source>
</evidence>
<dbReference type="SUPFAM" id="SSF56935">
    <property type="entry name" value="Porins"/>
    <property type="match status" value="1"/>
</dbReference>
<keyword evidence="8" id="KW-1000">Mitochondrion outer membrane</keyword>
<dbReference type="InterPro" id="IPR033900">
    <property type="entry name" value="Gram_neg_porin_domain"/>
</dbReference>
<dbReference type="Pfam" id="PF07287">
    <property type="entry name" value="AtuA"/>
    <property type="match status" value="1"/>
</dbReference>
<evidence type="ECO:0000256" key="3">
    <source>
        <dbReference type="ARBA" id="ARBA00011233"/>
    </source>
</evidence>
<dbReference type="InterPro" id="IPR023614">
    <property type="entry name" value="Porin_dom_sf"/>
</dbReference>
<evidence type="ECO:0000313" key="15">
    <source>
        <dbReference type="EMBL" id="ETN86643.1"/>
    </source>
</evidence>
<dbReference type="Pfam" id="PF13609">
    <property type="entry name" value="Porin_4"/>
    <property type="match status" value="2"/>
</dbReference>
<evidence type="ECO:0000256" key="10">
    <source>
        <dbReference type="ARBA" id="ARBA00023114"/>
    </source>
</evidence>
<dbReference type="GO" id="GO:0046930">
    <property type="term" value="C:pore complex"/>
    <property type="evidence" value="ECO:0007669"/>
    <property type="project" value="UniProtKB-KW"/>
</dbReference>
<comment type="subcellular location">
    <subcellularLocation>
        <location evidence="1">Membrane</location>
        <topology evidence="1">Multi-pass membrane protein</topology>
    </subcellularLocation>
    <subcellularLocation>
        <location evidence="2">Mitochondrion outer membrane</location>
    </subcellularLocation>
</comment>
<protein>
    <submittedName>
        <fullName evidence="15">Uncharacterized protein</fullName>
    </submittedName>
</protein>
<dbReference type="InterPro" id="IPR050298">
    <property type="entry name" value="Gram-neg_bact_OMP"/>
</dbReference>
<dbReference type="InterPro" id="IPR010839">
    <property type="entry name" value="AtuA_N"/>
</dbReference>
<name>W2TXP8_NECAM</name>
<evidence type="ECO:0000256" key="2">
    <source>
        <dbReference type="ARBA" id="ARBA00004294"/>
    </source>
</evidence>
<keyword evidence="7" id="KW-0732">Signal</keyword>
<organism evidence="15 16">
    <name type="scientific">Necator americanus</name>
    <name type="common">Human hookworm</name>
    <dbReference type="NCBI Taxonomy" id="51031"/>
    <lineage>
        <taxon>Eukaryota</taxon>
        <taxon>Metazoa</taxon>
        <taxon>Ecdysozoa</taxon>
        <taxon>Nematoda</taxon>
        <taxon>Chromadorea</taxon>
        <taxon>Rhabditida</taxon>
        <taxon>Rhabditina</taxon>
        <taxon>Rhabditomorpha</taxon>
        <taxon>Strongyloidea</taxon>
        <taxon>Ancylostomatidae</taxon>
        <taxon>Bunostominae</taxon>
        <taxon>Necator</taxon>
    </lineage>
</organism>
<evidence type="ECO:0000256" key="12">
    <source>
        <dbReference type="ARBA" id="ARBA00023237"/>
    </source>
</evidence>
<keyword evidence="11" id="KW-0472">Membrane</keyword>
<keyword evidence="5" id="KW-1134">Transmembrane beta strand</keyword>
<dbReference type="Gene3D" id="2.40.160.10">
    <property type="entry name" value="Porin"/>
    <property type="match status" value="2"/>
</dbReference>
<keyword evidence="9" id="KW-0406">Ion transport</keyword>
<dbReference type="EMBL" id="KI657522">
    <property type="protein sequence ID" value="ETN86643.1"/>
    <property type="molecule type" value="Genomic_DNA"/>
</dbReference>
<evidence type="ECO:0000256" key="9">
    <source>
        <dbReference type="ARBA" id="ARBA00023065"/>
    </source>
</evidence>
<keyword evidence="4" id="KW-0813">Transport</keyword>
<dbReference type="PANTHER" id="PTHR34501">
    <property type="entry name" value="PROTEIN YDDL-RELATED"/>
    <property type="match status" value="1"/>
</dbReference>
<dbReference type="PANTHER" id="PTHR34501:SF9">
    <property type="entry name" value="MAJOR OUTER MEMBRANE PROTEIN P.IA"/>
    <property type="match status" value="1"/>
</dbReference>
<gene>
    <name evidence="15" type="ORF">NECAME_16244</name>
</gene>
<dbReference type="AlphaFoldDB" id="W2TXP8"/>
<evidence type="ECO:0000256" key="1">
    <source>
        <dbReference type="ARBA" id="ARBA00004141"/>
    </source>
</evidence>
<evidence type="ECO:0000256" key="5">
    <source>
        <dbReference type="ARBA" id="ARBA00022452"/>
    </source>
</evidence>
<sequence length="824" mass="89176">MLLRSAFKSGRVDVIACDAGSTDSGPAYLASGVCKYSRAAVKQDLEILMRARAEYAVPLLIGSCGTSGSDQAVDWTRDIALEIAAEHGMQLRLALLYSEQSPSFLSRCVQQDRITPLAPMTSVDIEAIGSCEHIVALMGPEPYVAALNAGADIVLGGRSTDAGVLAAFPLLHGIEAGPAWHAGKTAECGALCTVDAREGGVLLRVDSMGFDVEPLSQSNRCTPETVSAHLLYENADALRLMEPGGLVDVTAATYTALDDRRVRVEGSRFVPGPYTMKLEGAAANGFQTLMLVGIQDPEVLSALPRFLSQMHELMVDRVCKTLNVERDSFHLSLRPYGWNAVSGFDHRERPAPVEIGLLFIATADSQERATQIAKICNPVLFHMPLDLKGPLPSYAFPFSPAEVERGAVYEFKLNHVVEGRSAPGFVRYGRGSPVPERLVSDGVYEYGGVRMIRLSDVCRHIRSKNAGPFWITVDLFFANPDVFERWAKSPALQASELAKQFEVDASLVRIQILPELATVKFSYPRKEPQGGRVERDMHGGAFAQSSVTLYGLVDTDIRYVTNVDKKGDSSIGMGNGGLSQSRFGVKGAEDLGQGFSAIFHLENRFYANSGQMDSAKPFYNTAFVGVRSRQWGELTLGRQTTTLTNIVGLAYASNPWVPYSNVFQPEFIMMGGDRSSNLVKYTLHIADLYGQASYALGGVAGHSSYGSQTAVGIGWFPGAVRIAGGSRRMMSLGVAQSVGPALHLSFNYWRTWQTGKTEKQDGTASQFQLLADYNLSKRTDVYLEGDYGLYRQGLIGAALAGTSSTSVPAKSTQLGVTAGIRHSF</sequence>
<evidence type="ECO:0000256" key="8">
    <source>
        <dbReference type="ARBA" id="ARBA00022787"/>
    </source>
</evidence>
<feature type="domain" description="Porin" evidence="14">
    <location>
        <begin position="723"/>
        <end position="788"/>
    </location>
</feature>
<evidence type="ECO:0000259" key="13">
    <source>
        <dbReference type="Pfam" id="PF07287"/>
    </source>
</evidence>
<dbReference type="CDD" id="cd00342">
    <property type="entry name" value="gram_neg_porins"/>
    <property type="match status" value="1"/>
</dbReference>
<evidence type="ECO:0000256" key="7">
    <source>
        <dbReference type="ARBA" id="ARBA00022729"/>
    </source>
</evidence>
<proteinExistence type="predicted"/>
<reference evidence="16" key="1">
    <citation type="journal article" date="2014" name="Nat. Genet.">
        <title>Genome of the human hookworm Necator americanus.</title>
        <authorList>
            <person name="Tang Y.T."/>
            <person name="Gao X."/>
            <person name="Rosa B.A."/>
            <person name="Abubucker S."/>
            <person name="Hallsworth-Pepin K."/>
            <person name="Martin J."/>
            <person name="Tyagi R."/>
            <person name="Heizer E."/>
            <person name="Zhang X."/>
            <person name="Bhonagiri-Palsikar V."/>
            <person name="Minx P."/>
            <person name="Warren W.C."/>
            <person name="Wang Q."/>
            <person name="Zhan B."/>
            <person name="Hotez P.J."/>
            <person name="Sternberg P.W."/>
            <person name="Dougall A."/>
            <person name="Gaze S.T."/>
            <person name="Mulvenna J."/>
            <person name="Sotillo J."/>
            <person name="Ranganathan S."/>
            <person name="Rabelo E.M."/>
            <person name="Wilson R.K."/>
            <person name="Felgner P.L."/>
            <person name="Bethony J."/>
            <person name="Hawdon J.M."/>
            <person name="Gasser R.B."/>
            <person name="Loukas A."/>
            <person name="Mitreva M."/>
        </authorList>
    </citation>
    <scope>NUCLEOTIDE SEQUENCE [LARGE SCALE GENOMIC DNA]</scope>
</reference>
<comment type="subunit">
    <text evidence="3">Homotrimer.</text>
</comment>
<dbReference type="OrthoDB" id="10265871at2759"/>
<dbReference type="KEGG" id="nai:NECAME_16244"/>
<dbReference type="Proteomes" id="UP000053676">
    <property type="component" value="Unassembled WGS sequence"/>
</dbReference>
<evidence type="ECO:0000259" key="14">
    <source>
        <dbReference type="Pfam" id="PF13609"/>
    </source>
</evidence>
<dbReference type="GO" id="GO:0006811">
    <property type="term" value="P:monoatomic ion transport"/>
    <property type="evidence" value="ECO:0007669"/>
    <property type="project" value="UniProtKB-KW"/>
</dbReference>
<keyword evidence="16" id="KW-1185">Reference proteome</keyword>
<dbReference type="GO" id="GO:0005741">
    <property type="term" value="C:mitochondrial outer membrane"/>
    <property type="evidence" value="ECO:0007669"/>
    <property type="project" value="UniProtKB-SubCell"/>
</dbReference>
<keyword evidence="6" id="KW-0812">Transmembrane</keyword>
<keyword evidence="10" id="KW-0626">Porin</keyword>
<keyword evidence="8" id="KW-0496">Mitochondrion</keyword>
<evidence type="ECO:0000313" key="16">
    <source>
        <dbReference type="Proteomes" id="UP000053676"/>
    </source>
</evidence>
<evidence type="ECO:0000256" key="11">
    <source>
        <dbReference type="ARBA" id="ARBA00023136"/>
    </source>
</evidence>
<feature type="domain" description="Porin" evidence="14">
    <location>
        <begin position="539"/>
        <end position="708"/>
    </location>
</feature>
<feature type="domain" description="Acyclic terpene utilisation N-terminal" evidence="13">
    <location>
        <begin position="80"/>
        <end position="381"/>
    </location>
</feature>
<dbReference type="GO" id="GO:0015288">
    <property type="term" value="F:porin activity"/>
    <property type="evidence" value="ECO:0007669"/>
    <property type="project" value="UniProtKB-KW"/>
</dbReference>
<keyword evidence="12" id="KW-0998">Cell outer membrane</keyword>
<accession>W2TXP8</accession>
<dbReference type="STRING" id="51031.W2TXP8"/>